<dbReference type="InterPro" id="IPR009057">
    <property type="entry name" value="Homeodomain-like_sf"/>
</dbReference>
<dbReference type="SUPFAM" id="SSF48498">
    <property type="entry name" value="Tetracyclin repressor-like, C-terminal domain"/>
    <property type="match status" value="1"/>
</dbReference>
<dbReference type="InterPro" id="IPR036271">
    <property type="entry name" value="Tet_transcr_reg_TetR-rel_C_sf"/>
</dbReference>
<feature type="domain" description="HTH tetR-type" evidence="4">
    <location>
        <begin position="11"/>
        <end position="71"/>
    </location>
</feature>
<dbReference type="InterPro" id="IPR050624">
    <property type="entry name" value="HTH-type_Tx_Regulator"/>
</dbReference>
<dbReference type="Gene3D" id="1.10.10.60">
    <property type="entry name" value="Homeodomain-like"/>
    <property type="match status" value="1"/>
</dbReference>
<dbReference type="PANTHER" id="PTHR43479:SF11">
    <property type="entry name" value="ACREF_ENVCD OPERON REPRESSOR-RELATED"/>
    <property type="match status" value="1"/>
</dbReference>
<keyword evidence="1" id="KW-0678">Repressor</keyword>
<dbReference type="SUPFAM" id="SSF46689">
    <property type="entry name" value="Homeodomain-like"/>
    <property type="match status" value="1"/>
</dbReference>
<dbReference type="Pfam" id="PF00440">
    <property type="entry name" value="TetR_N"/>
    <property type="match status" value="1"/>
</dbReference>
<dbReference type="InterPro" id="IPR001647">
    <property type="entry name" value="HTH_TetR"/>
</dbReference>
<dbReference type="PANTHER" id="PTHR43479">
    <property type="entry name" value="ACREF/ENVCD OPERON REPRESSOR-RELATED"/>
    <property type="match status" value="1"/>
</dbReference>
<organism evidence="5 6">
    <name type="scientific">Lysinibacillus louembei</name>
    <dbReference type="NCBI Taxonomy" id="1470088"/>
    <lineage>
        <taxon>Bacteria</taxon>
        <taxon>Bacillati</taxon>
        <taxon>Bacillota</taxon>
        <taxon>Bacilli</taxon>
        <taxon>Bacillales</taxon>
        <taxon>Bacillaceae</taxon>
        <taxon>Lysinibacillus</taxon>
    </lineage>
</organism>
<accession>A0ABZ0S000</accession>
<proteinExistence type="predicted"/>
<dbReference type="EMBL" id="CP137624">
    <property type="protein sequence ID" value="WPK13015.1"/>
    <property type="molecule type" value="Genomic_DNA"/>
</dbReference>
<feature type="DNA-binding region" description="H-T-H motif" evidence="3">
    <location>
        <begin position="34"/>
        <end position="53"/>
    </location>
</feature>
<dbReference type="PROSITE" id="PS50977">
    <property type="entry name" value="HTH_TETR_2"/>
    <property type="match status" value="1"/>
</dbReference>
<evidence type="ECO:0000259" key="4">
    <source>
        <dbReference type="PROSITE" id="PS50977"/>
    </source>
</evidence>
<evidence type="ECO:0000313" key="6">
    <source>
        <dbReference type="Proteomes" id="UP001322664"/>
    </source>
</evidence>
<sequence length="197" mass="22559">MASDKVIRNMELKKARILEAATALFAEKGYDSTTMGDIAKKAEVGFGTVATHFGSKEELFYTCVIQPWKPLVDELLAFDKNPQSYRQEIEEMTKRHVKLVNEQKIYMHLIVQANAQYEKFPDIFKQLNEETEVLNQSLIQLITNGQKENQLLDGNPSTIAISYVSFLFGLRLIYIDNLPEEMLQQFATVAMRLFGVK</sequence>
<gene>
    <name evidence="5" type="ORF">R6U77_04825</name>
</gene>
<protein>
    <submittedName>
        <fullName evidence="5">TetR/AcrR family transcriptional regulator</fullName>
    </submittedName>
</protein>
<dbReference type="Proteomes" id="UP001322664">
    <property type="component" value="Chromosome"/>
</dbReference>
<evidence type="ECO:0000256" key="1">
    <source>
        <dbReference type="ARBA" id="ARBA00022491"/>
    </source>
</evidence>
<evidence type="ECO:0000256" key="3">
    <source>
        <dbReference type="PROSITE-ProRule" id="PRU00335"/>
    </source>
</evidence>
<keyword evidence="2 3" id="KW-0238">DNA-binding</keyword>
<dbReference type="Gene3D" id="1.10.357.10">
    <property type="entry name" value="Tetracycline Repressor, domain 2"/>
    <property type="match status" value="1"/>
</dbReference>
<keyword evidence="6" id="KW-1185">Reference proteome</keyword>
<evidence type="ECO:0000256" key="2">
    <source>
        <dbReference type="ARBA" id="ARBA00023125"/>
    </source>
</evidence>
<name>A0ABZ0S000_9BACI</name>
<reference evidence="5 6" key="1">
    <citation type="submission" date="2023-09" db="EMBL/GenBank/DDBJ databases">
        <authorList>
            <person name="Page C.A."/>
            <person name="Perez-Diaz I.M."/>
        </authorList>
    </citation>
    <scope>NUCLEOTIDE SEQUENCE [LARGE SCALE GENOMIC DNA]</scope>
    <source>
        <strain evidence="5 6">Ll15</strain>
    </source>
</reference>
<dbReference type="RefSeq" id="WP_319837640.1">
    <property type="nucleotide sequence ID" value="NZ_CP137624.1"/>
</dbReference>
<evidence type="ECO:0000313" key="5">
    <source>
        <dbReference type="EMBL" id="WPK13015.1"/>
    </source>
</evidence>
<dbReference type="PRINTS" id="PR00455">
    <property type="entry name" value="HTHTETR"/>
</dbReference>